<proteinExistence type="predicted"/>
<dbReference type="eggNOG" id="COG3941">
    <property type="taxonomic scope" value="Bacteria"/>
</dbReference>
<name>Q3IWX5_CERS4</name>
<dbReference type="InterPro" id="IPR013491">
    <property type="entry name" value="Tape_meas_N"/>
</dbReference>
<dbReference type="PATRIC" id="fig|272943.9.peg.3791"/>
<feature type="transmembrane region" description="Helical" evidence="2">
    <location>
        <begin position="437"/>
        <end position="461"/>
    </location>
</feature>
<dbReference type="Pfam" id="PF20155">
    <property type="entry name" value="TMP_3"/>
    <property type="match status" value="1"/>
</dbReference>
<dbReference type="EnsemblBacteria" id="ABA80959">
    <property type="protein sequence ID" value="ABA80959"/>
    <property type="gene ID" value="RSP_3355"/>
</dbReference>
<dbReference type="GeneID" id="3722056"/>
<dbReference type="KEGG" id="rsp:RSP_3355"/>
<dbReference type="EMBL" id="CP000144">
    <property type="protein sequence ID" value="ABA80959.1"/>
    <property type="molecule type" value="Genomic_DNA"/>
</dbReference>
<keyword evidence="2" id="KW-0812">Transmembrane</keyword>
<dbReference type="STRING" id="272943.RSP_3355"/>
<feature type="transmembrane region" description="Helical" evidence="2">
    <location>
        <begin position="367"/>
        <end position="393"/>
    </location>
</feature>
<feature type="transmembrane region" description="Helical" evidence="2">
    <location>
        <begin position="522"/>
        <end position="543"/>
    </location>
</feature>
<dbReference type="eggNOG" id="COG5412">
    <property type="taxonomic scope" value="Bacteria"/>
</dbReference>
<dbReference type="PANTHER" id="PTHR38812:SF2">
    <property type="entry name" value="MU-LIKE PROPHAGE FLUMU PROTEIN GP42"/>
    <property type="match status" value="1"/>
</dbReference>
<feature type="region of interest" description="Disordered" evidence="1">
    <location>
        <begin position="620"/>
        <end position="641"/>
    </location>
</feature>
<gene>
    <name evidence="4" type="ORF">RSP_3355</name>
</gene>
<feature type="domain" description="Tape measure protein N-terminal" evidence="3">
    <location>
        <begin position="81"/>
        <end position="262"/>
    </location>
</feature>
<feature type="transmembrane region" description="Helical" evidence="2">
    <location>
        <begin position="482"/>
        <end position="502"/>
    </location>
</feature>
<feature type="compositionally biased region" description="Gly residues" evidence="1">
    <location>
        <begin position="620"/>
        <end position="631"/>
    </location>
</feature>
<dbReference type="AlphaFoldDB" id="Q3IWX5"/>
<organism evidence="4 5">
    <name type="scientific">Cereibacter sphaeroides (strain ATCC 17023 / DSM 158 / JCM 6121 / CCUG 31486 / LMG 2827 / NBRC 12203 / NCIMB 8253 / ATH 2.4.1.)</name>
    <name type="common">Rhodobacter sphaeroides</name>
    <dbReference type="NCBI Taxonomy" id="272943"/>
    <lineage>
        <taxon>Bacteria</taxon>
        <taxon>Pseudomonadati</taxon>
        <taxon>Pseudomonadota</taxon>
        <taxon>Alphaproteobacteria</taxon>
        <taxon>Rhodobacterales</taxon>
        <taxon>Paracoccaceae</taxon>
        <taxon>Cereibacter</taxon>
    </lineage>
</organism>
<dbReference type="PANTHER" id="PTHR38812">
    <property type="entry name" value="MU-LIKE PROPHAGE FLUMU PROTEIN GP42"/>
    <property type="match status" value="1"/>
</dbReference>
<sequence>MADLNIQLILRLVDRATAPARAAMRAVERLGGEGMMRQAATVGRGAALMGEGLGSVTGAALRGGAVLAGYAGTVSLIAGAFLRPAAEFERFRVQLTNLEGSAEGADRALRWIEDFATRTPLQLNDTVAAYARLKAFGLDPTKGAMQALVDTMAATGGGAEQLDGLVLALGQAWTKGKLQGEEALQMLERGVPVWDLLGAKMGKTAAELQEMASKGQLGRKEIELLIEAMAEKNKGASEGMAKTWDGILSNVLDHWGRFQRMVMASGVFDFLKGRLQEILGTLNAMAEDGRLQLWADEVARVILRTLEAMWAFAGQAVAAWNLLVPVVAQAADLLGGWDRLAWFAASLLMGRIVLSLIGGFLTFGRGLLLVGSGLAGMAGHAVAAAAILARLGLLMRGVLAAGFRLLRAGAIMAGTAIQWLGRALLLAGRAMIWTATAAARLFLVSLHGIARAAIGVASLALRSLVTASQLVGRTLLVVGRAALANPILLVIAAIAGAAYVIYRNWDGVVAYFQGKIDRVRAAFDQGLLNGVLASLAAFNPFVLMMDAAEGLLRYLTGWDFADVTAALTAAFDIDLFQLGVDMILSLWEGIKSVMGQLTAYVQEQLSGLIPEMPAWLKGIGGGEGGQGGGGEGSDRPARGAVAGPAAVAPKPWAAMTAGQRALGGPVRAGQIYRWQEQGQELFVPRTDGEVISNRQLRALEAMAAAPAQIRVVAGGGRAGGSAPAAARAPRLEIGGITIHAAPGMSPADVARAVRRELQAVARERGLALHDGGEHD</sequence>
<evidence type="ECO:0000313" key="4">
    <source>
        <dbReference type="EMBL" id="ABA80959.1"/>
    </source>
</evidence>
<keyword evidence="2" id="KW-0472">Membrane</keyword>
<feature type="transmembrane region" description="Helical" evidence="2">
    <location>
        <begin position="405"/>
        <end position="425"/>
    </location>
</feature>
<dbReference type="RefSeq" id="WP_011339237.1">
    <property type="nucleotide sequence ID" value="NC_007494.2"/>
</dbReference>
<keyword evidence="5" id="KW-1185">Reference proteome</keyword>
<keyword evidence="2" id="KW-1133">Transmembrane helix</keyword>
<dbReference type="Proteomes" id="UP000002703">
    <property type="component" value="Chromosome 2"/>
</dbReference>
<evidence type="ECO:0000259" key="3">
    <source>
        <dbReference type="Pfam" id="PF20155"/>
    </source>
</evidence>
<feature type="transmembrane region" description="Helical" evidence="2">
    <location>
        <begin position="340"/>
        <end position="361"/>
    </location>
</feature>
<evidence type="ECO:0000256" key="2">
    <source>
        <dbReference type="SAM" id="Phobius"/>
    </source>
</evidence>
<evidence type="ECO:0000256" key="1">
    <source>
        <dbReference type="SAM" id="MobiDB-lite"/>
    </source>
</evidence>
<accession>Q3IWX5</accession>
<dbReference type="NCBIfam" id="TIGR02675">
    <property type="entry name" value="tape_meas_nterm"/>
    <property type="match status" value="1"/>
</dbReference>
<reference evidence="5" key="1">
    <citation type="submission" date="2005-09" db="EMBL/GenBank/DDBJ databases">
        <title>Complete sequence of chromosome 2 of Rhodobacter sphaeroides 2.4.1.</title>
        <authorList>
            <person name="Copeland A."/>
            <person name="Lucas S."/>
            <person name="Lapidus A."/>
            <person name="Barry K."/>
            <person name="Detter J.C."/>
            <person name="Glavina T."/>
            <person name="Hammon N."/>
            <person name="Israni S."/>
            <person name="Pitluck S."/>
            <person name="Richardson P."/>
            <person name="Mackenzie C."/>
            <person name="Choudhary M."/>
            <person name="Larimer F."/>
            <person name="Hauser L.J."/>
            <person name="Land M."/>
            <person name="Donohue T.J."/>
            <person name="Kaplan S."/>
        </authorList>
    </citation>
    <scope>NUCLEOTIDE SEQUENCE [LARGE SCALE GENOMIC DNA]</scope>
    <source>
        <strain evidence="5">ATCC 17023 / DSM 158 / JCM 6121 / CCUG 31486 / LMG 2827 / NBRC 12203 / NCIMB 8253 / ATH 2.4.1.</strain>
    </source>
</reference>
<dbReference type="InterPro" id="IPR053058">
    <property type="entry name" value="Mulikevirus_tape_measure"/>
</dbReference>
<feature type="transmembrane region" description="Helical" evidence="2">
    <location>
        <begin position="308"/>
        <end position="328"/>
    </location>
</feature>
<protein>
    <submittedName>
        <fullName evidence="4">Tape measure protein</fullName>
    </submittedName>
</protein>
<dbReference type="OrthoDB" id="5461326at2"/>
<evidence type="ECO:0000313" key="5">
    <source>
        <dbReference type="Proteomes" id="UP000002703"/>
    </source>
</evidence>